<name>A0AAE0FEI1_9CHLO</name>
<proteinExistence type="predicted"/>
<evidence type="ECO:0000313" key="3">
    <source>
        <dbReference type="Proteomes" id="UP001190700"/>
    </source>
</evidence>
<feature type="compositionally biased region" description="Polar residues" evidence="1">
    <location>
        <begin position="138"/>
        <end position="148"/>
    </location>
</feature>
<reference evidence="2 3" key="1">
    <citation type="journal article" date="2015" name="Genome Biol. Evol.">
        <title>Comparative Genomics of a Bacterivorous Green Alga Reveals Evolutionary Causalities and Consequences of Phago-Mixotrophic Mode of Nutrition.</title>
        <authorList>
            <person name="Burns J.A."/>
            <person name="Paasch A."/>
            <person name="Narechania A."/>
            <person name="Kim E."/>
        </authorList>
    </citation>
    <scope>NUCLEOTIDE SEQUENCE [LARGE SCALE GENOMIC DNA]</scope>
    <source>
        <strain evidence="2 3">PLY_AMNH</strain>
    </source>
</reference>
<sequence>DDNDISDTVLGDLVARLLEVTPYEPHDVRHHTAAVTAAISRRTSDVASSQQPSLVPARFSSAQSITEDSALESSRELSAGLERSATAGSTTEDAPLPDVQPAPSEPAAVLDAAPSEPAAVLDAELAIEPKAVPDITPATESAPGTESASLPVRAPSIEPVHVENSAPTTECDGDCKF</sequence>
<dbReference type="EMBL" id="LGRX02019558">
    <property type="protein sequence ID" value="KAK3258397.1"/>
    <property type="molecule type" value="Genomic_DNA"/>
</dbReference>
<protein>
    <submittedName>
        <fullName evidence="2">Uncharacterized protein</fullName>
    </submittedName>
</protein>
<feature type="non-terminal residue" evidence="2">
    <location>
        <position position="1"/>
    </location>
</feature>
<comment type="caution">
    <text evidence="2">The sequence shown here is derived from an EMBL/GenBank/DDBJ whole genome shotgun (WGS) entry which is preliminary data.</text>
</comment>
<feature type="region of interest" description="Disordered" evidence="1">
    <location>
        <begin position="131"/>
        <end position="177"/>
    </location>
</feature>
<organism evidence="2 3">
    <name type="scientific">Cymbomonas tetramitiformis</name>
    <dbReference type="NCBI Taxonomy" id="36881"/>
    <lineage>
        <taxon>Eukaryota</taxon>
        <taxon>Viridiplantae</taxon>
        <taxon>Chlorophyta</taxon>
        <taxon>Pyramimonadophyceae</taxon>
        <taxon>Pyramimonadales</taxon>
        <taxon>Pyramimonadaceae</taxon>
        <taxon>Cymbomonas</taxon>
    </lineage>
</organism>
<evidence type="ECO:0000313" key="2">
    <source>
        <dbReference type="EMBL" id="KAK3258397.1"/>
    </source>
</evidence>
<keyword evidence="3" id="KW-1185">Reference proteome</keyword>
<accession>A0AAE0FEI1</accession>
<gene>
    <name evidence="2" type="ORF">CYMTET_32552</name>
</gene>
<dbReference type="Proteomes" id="UP001190700">
    <property type="component" value="Unassembled WGS sequence"/>
</dbReference>
<evidence type="ECO:0000256" key="1">
    <source>
        <dbReference type="SAM" id="MobiDB-lite"/>
    </source>
</evidence>
<feature type="region of interest" description="Disordered" evidence="1">
    <location>
        <begin position="42"/>
        <end position="116"/>
    </location>
</feature>
<dbReference type="AlphaFoldDB" id="A0AAE0FEI1"/>